<comment type="caution">
    <text evidence="2">The sequence shown here is derived from an EMBL/GenBank/DDBJ whole genome shotgun (WGS) entry which is preliminary data.</text>
</comment>
<name>A0ABQ4YTG8_9ASTR</name>
<protein>
    <recommendedName>
        <fullName evidence="1">Reverse transcriptase domain-containing protein</fullName>
    </recommendedName>
</protein>
<dbReference type="InterPro" id="IPR043128">
    <property type="entry name" value="Rev_trsase/Diguanyl_cyclase"/>
</dbReference>
<accession>A0ABQ4YTG8</accession>
<keyword evidence="3" id="KW-1185">Reference proteome</keyword>
<evidence type="ECO:0000313" key="2">
    <source>
        <dbReference type="EMBL" id="GJS80073.1"/>
    </source>
</evidence>
<dbReference type="Gene3D" id="3.30.70.270">
    <property type="match status" value="1"/>
</dbReference>
<feature type="domain" description="Reverse transcriptase" evidence="1">
    <location>
        <begin position="257"/>
        <end position="311"/>
    </location>
</feature>
<dbReference type="Proteomes" id="UP001151760">
    <property type="component" value="Unassembled WGS sequence"/>
</dbReference>
<dbReference type="SUPFAM" id="SSF56672">
    <property type="entry name" value="DNA/RNA polymerases"/>
    <property type="match status" value="1"/>
</dbReference>
<dbReference type="PANTHER" id="PTHR24559:SF444">
    <property type="entry name" value="REVERSE TRANSCRIPTASE DOMAIN-CONTAINING PROTEIN"/>
    <property type="match status" value="1"/>
</dbReference>
<reference evidence="2" key="1">
    <citation type="journal article" date="2022" name="Int. J. Mol. Sci.">
        <title>Draft Genome of Tanacetum Coccineum: Genomic Comparison of Closely Related Tanacetum-Family Plants.</title>
        <authorList>
            <person name="Yamashiro T."/>
            <person name="Shiraishi A."/>
            <person name="Nakayama K."/>
            <person name="Satake H."/>
        </authorList>
    </citation>
    <scope>NUCLEOTIDE SEQUENCE</scope>
</reference>
<gene>
    <name evidence="2" type="ORF">Tco_0729954</name>
</gene>
<reference evidence="2" key="2">
    <citation type="submission" date="2022-01" db="EMBL/GenBank/DDBJ databases">
        <authorList>
            <person name="Yamashiro T."/>
            <person name="Shiraishi A."/>
            <person name="Satake H."/>
            <person name="Nakayama K."/>
        </authorList>
    </citation>
    <scope>NUCLEOTIDE SEQUENCE</scope>
</reference>
<dbReference type="Pfam" id="PF00078">
    <property type="entry name" value="RVT_1"/>
    <property type="match status" value="1"/>
</dbReference>
<evidence type="ECO:0000313" key="3">
    <source>
        <dbReference type="Proteomes" id="UP001151760"/>
    </source>
</evidence>
<dbReference type="InterPro" id="IPR000477">
    <property type="entry name" value="RT_dom"/>
</dbReference>
<proteinExistence type="predicted"/>
<dbReference type="Gene3D" id="3.10.10.10">
    <property type="entry name" value="HIV Type 1 Reverse Transcriptase, subunit A, domain 1"/>
    <property type="match status" value="1"/>
</dbReference>
<dbReference type="PANTHER" id="PTHR24559">
    <property type="entry name" value="TRANSPOSON TY3-I GAG-POL POLYPROTEIN"/>
    <property type="match status" value="1"/>
</dbReference>
<dbReference type="EMBL" id="BQNB010010645">
    <property type="protein sequence ID" value="GJS80073.1"/>
    <property type="molecule type" value="Genomic_DNA"/>
</dbReference>
<organism evidence="2 3">
    <name type="scientific">Tanacetum coccineum</name>
    <dbReference type="NCBI Taxonomy" id="301880"/>
    <lineage>
        <taxon>Eukaryota</taxon>
        <taxon>Viridiplantae</taxon>
        <taxon>Streptophyta</taxon>
        <taxon>Embryophyta</taxon>
        <taxon>Tracheophyta</taxon>
        <taxon>Spermatophyta</taxon>
        <taxon>Magnoliopsida</taxon>
        <taxon>eudicotyledons</taxon>
        <taxon>Gunneridae</taxon>
        <taxon>Pentapetalae</taxon>
        <taxon>asterids</taxon>
        <taxon>campanulids</taxon>
        <taxon>Asterales</taxon>
        <taxon>Asteraceae</taxon>
        <taxon>Asteroideae</taxon>
        <taxon>Anthemideae</taxon>
        <taxon>Anthemidinae</taxon>
        <taxon>Tanacetum</taxon>
    </lineage>
</organism>
<dbReference type="InterPro" id="IPR043502">
    <property type="entry name" value="DNA/RNA_pol_sf"/>
</dbReference>
<evidence type="ECO:0000259" key="1">
    <source>
        <dbReference type="Pfam" id="PF00078"/>
    </source>
</evidence>
<dbReference type="InterPro" id="IPR053134">
    <property type="entry name" value="RNA-dir_DNA_polymerase"/>
</dbReference>
<sequence>MIGTPKIENLDRYCDYHEEKGHYTNDCYQLKRQLEAALESEKLNHLVKDVRQRGNNQGRQARNNNTNDKVINMVYVRAEGAAVQVMFEHCFRNLPMTLQARLTQTQMELVGFSGEQLLPMAVPSTMHAMMKFPTSRGIAALVPWTTAIFECRQFEGKQTLPEEQPKERMVKRDENVVEEEVIVNPAIPDQKTWPGILGRKKRSSVKEVEVIWIRLYCKANAGLSELAFNQVLVKEENRLKIEALLGGFPFSVVWTHSEAYHQIQMSEEDKEKTTFYIDHGTYCYAKMPFGLKNAGATYQRLVDSGFQAQLRRNLEADDIKS</sequence>